<gene>
    <name evidence="2" type="ORF">ACFYKX_15880</name>
</gene>
<dbReference type="Pfam" id="PF03009">
    <property type="entry name" value="GDPD"/>
    <property type="match status" value="1"/>
</dbReference>
<dbReference type="PANTHER" id="PTHR46211:SF1">
    <property type="entry name" value="GLYCEROPHOSPHODIESTER PHOSPHODIESTERASE, CYTOPLASMIC"/>
    <property type="match status" value="1"/>
</dbReference>
<feature type="domain" description="GP-PDE" evidence="1">
    <location>
        <begin position="32"/>
        <end position="270"/>
    </location>
</feature>
<evidence type="ECO:0000313" key="3">
    <source>
        <dbReference type="Proteomes" id="UP001601059"/>
    </source>
</evidence>
<sequence>MRGSLNKSLIASVILGLIISSLSYFFQPLFPFKSIAHRGASAYAPENTMAAFEKAVDLGFDYIELDVRMSKDHQLVVIHDGDVKRTTNGEGFVNEMTVEELKQLDAGSWFDEAYEGEKIPLLYEVLEQFGEKIGLLIEMKSPETENMMTESLSILLSSFIKDGLNPRAIKVQSFHVNEIKKFHELSPNIEAGILLSKPLDMFHLASYRSFASFVAVHHPLLSKSFISQAKLLDYEVYSWTIKHQYQFSIMQRLKVHGIISNEEKKTASNQSLAINFFKRGQELIKRSFM</sequence>
<dbReference type="InterPro" id="IPR017946">
    <property type="entry name" value="PLC-like_Pdiesterase_TIM-brl"/>
</dbReference>
<dbReference type="Gene3D" id="3.20.20.190">
    <property type="entry name" value="Phosphatidylinositol (PI) phosphodiesterase"/>
    <property type="match status" value="1"/>
</dbReference>
<dbReference type="RefSeq" id="WP_389362044.1">
    <property type="nucleotide sequence ID" value="NZ_JBIACK010000008.1"/>
</dbReference>
<evidence type="ECO:0000259" key="1">
    <source>
        <dbReference type="PROSITE" id="PS51704"/>
    </source>
</evidence>
<dbReference type="PANTHER" id="PTHR46211">
    <property type="entry name" value="GLYCEROPHOSPHORYL DIESTER PHOSPHODIESTERASE"/>
    <property type="match status" value="1"/>
</dbReference>
<dbReference type="Proteomes" id="UP001601059">
    <property type="component" value="Unassembled WGS sequence"/>
</dbReference>
<proteinExistence type="predicted"/>
<dbReference type="InterPro" id="IPR030395">
    <property type="entry name" value="GP_PDE_dom"/>
</dbReference>
<comment type="caution">
    <text evidence="2">The sequence shown here is derived from an EMBL/GenBank/DDBJ whole genome shotgun (WGS) entry which is preliminary data.</text>
</comment>
<protein>
    <submittedName>
        <fullName evidence="2">Glycerophosphodiester phosphodiesterase</fullName>
    </submittedName>
</protein>
<accession>A0ABW6KHB0</accession>
<dbReference type="EMBL" id="JBIACK010000008">
    <property type="protein sequence ID" value="MFE8702077.1"/>
    <property type="molecule type" value="Genomic_DNA"/>
</dbReference>
<reference evidence="2 3" key="1">
    <citation type="submission" date="2024-08" db="EMBL/GenBank/DDBJ databases">
        <title>Two novel Cytobacillus novel species.</title>
        <authorList>
            <person name="Liu G."/>
        </authorList>
    </citation>
    <scope>NUCLEOTIDE SEQUENCE [LARGE SCALE GENOMIC DNA]</scope>
    <source>
        <strain evidence="2 3">FJAT-54145</strain>
    </source>
</reference>
<name>A0ABW6KHB0_9BACI</name>
<evidence type="ECO:0000313" key="2">
    <source>
        <dbReference type="EMBL" id="MFE8702077.1"/>
    </source>
</evidence>
<dbReference type="SUPFAM" id="SSF51695">
    <property type="entry name" value="PLC-like phosphodiesterases"/>
    <property type="match status" value="1"/>
</dbReference>
<organism evidence="2 3">
    <name type="scientific">Cytobacillus spartinae</name>
    <dbReference type="NCBI Taxonomy" id="3299023"/>
    <lineage>
        <taxon>Bacteria</taxon>
        <taxon>Bacillati</taxon>
        <taxon>Bacillota</taxon>
        <taxon>Bacilli</taxon>
        <taxon>Bacillales</taxon>
        <taxon>Bacillaceae</taxon>
        <taxon>Cytobacillus</taxon>
    </lineage>
</organism>
<dbReference type="PROSITE" id="PS51704">
    <property type="entry name" value="GP_PDE"/>
    <property type="match status" value="1"/>
</dbReference>
<keyword evidence="3" id="KW-1185">Reference proteome</keyword>